<dbReference type="RefSeq" id="WP_014641713.1">
    <property type="nucleotide sequence ID" value="NC_017668.1"/>
</dbReference>
<name>I0JI38_HALH3</name>
<accession>I0JI38</accession>
<dbReference type="STRING" id="866895.HBHAL_1435"/>
<dbReference type="PANTHER" id="PTHR43861">
    <property type="entry name" value="TRANS-ACONITATE 2-METHYLTRANSFERASE-RELATED"/>
    <property type="match status" value="1"/>
</dbReference>
<protein>
    <recommendedName>
        <fullName evidence="1">Methyltransferase type 11 domain-containing protein</fullName>
    </recommendedName>
</protein>
<evidence type="ECO:0000313" key="2">
    <source>
        <dbReference type="EMBL" id="CCG43806.1"/>
    </source>
</evidence>
<keyword evidence="3" id="KW-1185">Reference proteome</keyword>
<organism evidence="2 3">
    <name type="scientific">Halobacillus halophilus (strain ATCC 35676 / DSM 2266 / JCM 20832 / KCTC 3685 / LMG 17431 / NBRC 102448 / NCIMB 2269)</name>
    <name type="common">Sporosarcina halophila</name>
    <dbReference type="NCBI Taxonomy" id="866895"/>
    <lineage>
        <taxon>Bacteria</taxon>
        <taxon>Bacillati</taxon>
        <taxon>Bacillota</taxon>
        <taxon>Bacilli</taxon>
        <taxon>Bacillales</taxon>
        <taxon>Bacillaceae</taxon>
        <taxon>Halobacillus</taxon>
    </lineage>
</organism>
<dbReference type="Pfam" id="PF08241">
    <property type="entry name" value="Methyltransf_11"/>
    <property type="match status" value="1"/>
</dbReference>
<dbReference type="HOGENOM" id="CLU_1288024_0_0_9"/>
<dbReference type="eggNOG" id="COG2226">
    <property type="taxonomic scope" value="Bacteria"/>
</dbReference>
<reference evidence="2 3" key="1">
    <citation type="journal article" date="2013" name="Environ. Microbiol.">
        <title>Chloride and organic osmolytes: a hybrid strategy to cope with elevated salinities by the moderately halophilic, chloride-dependent bacterium Halobacillus halophilus.</title>
        <authorList>
            <person name="Saum S.H."/>
            <person name="Pfeiffer F."/>
            <person name="Palm P."/>
            <person name="Rampp M."/>
            <person name="Schuster S.C."/>
            <person name="Muller V."/>
            <person name="Oesterhelt D."/>
        </authorList>
    </citation>
    <scope>NUCLEOTIDE SEQUENCE [LARGE SCALE GENOMIC DNA]</scope>
    <source>
        <strain evidence="3">ATCC 35676 / DSM 2266 / JCM 20832 / KCTC 3685 / LMG 17431 / NBRC 102448 / NCIMB 2269</strain>
    </source>
</reference>
<dbReference type="PATRIC" id="fig|866895.3.peg.436"/>
<dbReference type="AlphaFoldDB" id="I0JI38"/>
<dbReference type="InterPro" id="IPR013216">
    <property type="entry name" value="Methyltransf_11"/>
</dbReference>
<evidence type="ECO:0000313" key="3">
    <source>
        <dbReference type="Proteomes" id="UP000007397"/>
    </source>
</evidence>
<gene>
    <name evidence="2" type="ordered locus">HBHAL_1435</name>
</gene>
<dbReference type="InterPro" id="IPR029063">
    <property type="entry name" value="SAM-dependent_MTases_sf"/>
</dbReference>
<dbReference type="Proteomes" id="UP000007397">
    <property type="component" value="Chromosome"/>
</dbReference>
<proteinExistence type="predicted"/>
<dbReference type="Gene3D" id="3.40.50.150">
    <property type="entry name" value="Vaccinia Virus protein VP39"/>
    <property type="match status" value="1"/>
</dbReference>
<dbReference type="GO" id="GO:0008757">
    <property type="term" value="F:S-adenosylmethionine-dependent methyltransferase activity"/>
    <property type="evidence" value="ECO:0007669"/>
    <property type="project" value="InterPro"/>
</dbReference>
<sequence>MKKKKSKTLREIHDYWAEGTSGGNSPQSYVPHVQRSKVLADYVNKYIKKKGKVLEIGCNVGRNLNYLYEQGFQNLTGIEISEQAIQEMKKTYPSLIDNSTIITSPVENIIKTLPSNDFDLVFTMAVLEHIHPDSEWIFSDIARITGGYLITVEAEKAENWRLFPRNYKTIFEKIGLKQIKENHCRDMGLSNYTIRIFKKQTK</sequence>
<dbReference type="SUPFAM" id="SSF53335">
    <property type="entry name" value="S-adenosyl-L-methionine-dependent methyltransferases"/>
    <property type="match status" value="1"/>
</dbReference>
<dbReference type="KEGG" id="hhd:HBHAL_1435"/>
<evidence type="ECO:0000259" key="1">
    <source>
        <dbReference type="Pfam" id="PF08241"/>
    </source>
</evidence>
<dbReference type="EMBL" id="HE717023">
    <property type="protein sequence ID" value="CCG43806.1"/>
    <property type="molecule type" value="Genomic_DNA"/>
</dbReference>
<feature type="domain" description="Methyltransferase type 11" evidence="1">
    <location>
        <begin position="54"/>
        <end position="149"/>
    </location>
</feature>
<dbReference type="CDD" id="cd02440">
    <property type="entry name" value="AdoMet_MTases"/>
    <property type="match status" value="1"/>
</dbReference>